<dbReference type="InterPro" id="IPR036010">
    <property type="entry name" value="2Fe-2S_ferredoxin-like_sf"/>
</dbReference>
<accession>A0ABP9X4T8</accession>
<evidence type="ECO:0000259" key="4">
    <source>
        <dbReference type="PROSITE" id="PS51085"/>
    </source>
</evidence>
<dbReference type="InterPro" id="IPR012675">
    <property type="entry name" value="Beta-grasp_dom_sf"/>
</dbReference>
<evidence type="ECO:0000256" key="2">
    <source>
        <dbReference type="ARBA" id="ARBA00022827"/>
    </source>
</evidence>
<dbReference type="Pfam" id="PF00111">
    <property type="entry name" value="Fer2"/>
    <property type="match status" value="1"/>
</dbReference>
<evidence type="ECO:0000256" key="1">
    <source>
        <dbReference type="ARBA" id="ARBA00022630"/>
    </source>
</evidence>
<dbReference type="SUPFAM" id="SSF54292">
    <property type="entry name" value="2Fe-2S ferredoxin-like"/>
    <property type="match status" value="1"/>
</dbReference>
<feature type="domain" description="2Fe-2S ferredoxin-type" evidence="4">
    <location>
        <begin position="2"/>
        <end position="92"/>
    </location>
</feature>
<dbReference type="PANTHER" id="PTHR43644:SF1">
    <property type="entry name" value="NAD(P)H-FLAVIN REDUCTASE"/>
    <property type="match status" value="1"/>
</dbReference>
<name>A0ABP9X4T8_9CHLR</name>
<comment type="caution">
    <text evidence="5">The sequence shown here is derived from an EMBL/GenBank/DDBJ whole genome shotgun (WGS) entry which is preliminary data.</text>
</comment>
<dbReference type="RefSeq" id="WP_345723006.1">
    <property type="nucleotide sequence ID" value="NZ_BAABRU010000011.1"/>
</dbReference>
<dbReference type="PROSITE" id="PS51085">
    <property type="entry name" value="2FE2S_FER_2"/>
    <property type="match status" value="1"/>
</dbReference>
<organism evidence="5 6">
    <name type="scientific">Herpetosiphon gulosus</name>
    <dbReference type="NCBI Taxonomy" id="1973496"/>
    <lineage>
        <taxon>Bacteria</taxon>
        <taxon>Bacillati</taxon>
        <taxon>Chloroflexota</taxon>
        <taxon>Chloroflexia</taxon>
        <taxon>Herpetosiphonales</taxon>
        <taxon>Herpetosiphonaceae</taxon>
        <taxon>Herpetosiphon</taxon>
    </lineage>
</organism>
<evidence type="ECO:0000256" key="3">
    <source>
        <dbReference type="SAM" id="MobiDB-lite"/>
    </source>
</evidence>
<dbReference type="InterPro" id="IPR001041">
    <property type="entry name" value="2Fe-2S_ferredoxin-type"/>
</dbReference>
<dbReference type="Gene3D" id="3.10.20.30">
    <property type="match status" value="1"/>
</dbReference>
<dbReference type="CDD" id="cd00207">
    <property type="entry name" value="fer2"/>
    <property type="match status" value="1"/>
</dbReference>
<sequence>MPQITVGSQAAFEVASGTRLVNALEDHGVDILHRCGGNARCTTCRVEFQAGEPQAITKAESFKLAEAKLTGVRLACQILCEHDMQLQPLQTLSASGLPDPGPRPADELTPAPEWLNA</sequence>
<dbReference type="Proteomes" id="UP001428290">
    <property type="component" value="Unassembled WGS sequence"/>
</dbReference>
<protein>
    <submittedName>
        <fullName evidence="5">Na(+)-translocating NADH-quinone reductase subunit F</fullName>
    </submittedName>
</protein>
<evidence type="ECO:0000313" key="6">
    <source>
        <dbReference type="Proteomes" id="UP001428290"/>
    </source>
</evidence>
<proteinExistence type="predicted"/>
<reference evidence="5 6" key="1">
    <citation type="submission" date="2024-02" db="EMBL/GenBank/DDBJ databases">
        <title>Herpetosiphon gulosus NBRC 112829.</title>
        <authorList>
            <person name="Ichikawa N."/>
            <person name="Katano-Makiyama Y."/>
            <person name="Hidaka K."/>
        </authorList>
    </citation>
    <scope>NUCLEOTIDE SEQUENCE [LARGE SCALE GENOMIC DNA]</scope>
    <source>
        <strain evidence="5 6">NBRC 112829</strain>
    </source>
</reference>
<gene>
    <name evidence="5" type="primary">nqrF_2</name>
    <name evidence="5" type="ORF">Hgul01_03200</name>
</gene>
<feature type="region of interest" description="Disordered" evidence="3">
    <location>
        <begin position="91"/>
        <end position="117"/>
    </location>
</feature>
<dbReference type="PANTHER" id="PTHR43644">
    <property type="entry name" value="NA(+)-TRANSLOCATING NADH-QUINONE REDUCTASE SUBUNIT"/>
    <property type="match status" value="1"/>
</dbReference>
<keyword evidence="6" id="KW-1185">Reference proteome</keyword>
<dbReference type="EMBL" id="BAABRU010000011">
    <property type="protein sequence ID" value="GAA5529391.1"/>
    <property type="molecule type" value="Genomic_DNA"/>
</dbReference>
<keyword evidence="2" id="KW-0274">FAD</keyword>
<keyword evidence="1" id="KW-0285">Flavoprotein</keyword>
<evidence type="ECO:0000313" key="5">
    <source>
        <dbReference type="EMBL" id="GAA5529391.1"/>
    </source>
</evidence>